<accession>A0ABQ1G5J0</accession>
<feature type="chain" id="PRO_5045478667" description="Outer membrane protein beta-barrel domain-containing protein" evidence="1">
    <location>
        <begin position="25"/>
        <end position="172"/>
    </location>
</feature>
<protein>
    <recommendedName>
        <fullName evidence="4">Outer membrane protein beta-barrel domain-containing protein</fullName>
    </recommendedName>
</protein>
<sequence length="172" mass="18694">MRQHRSSVIAILILSASTSASTLAENSNNQPPDANSIHVELVATGAYTILKGRAETYDFFSVSPELRVRFGQSSGQGWFLGLGAQGLSNLNENPNTAQSTQPSSLFHTNIYLVSGYAYPIFPEDQQPQKGFKIPVIISAGVGWMNQEINTSKSLYDKGAFLYFGITVPIFGN</sequence>
<comment type="caution">
    <text evidence="2">The sequence shown here is derived from an EMBL/GenBank/DDBJ whole genome shotgun (WGS) entry which is preliminary data.</text>
</comment>
<gene>
    <name evidence="2" type="ORF">GCM10010981_28160</name>
</gene>
<proteinExistence type="predicted"/>
<evidence type="ECO:0000313" key="3">
    <source>
        <dbReference type="Proteomes" id="UP000620046"/>
    </source>
</evidence>
<evidence type="ECO:0000313" key="2">
    <source>
        <dbReference type="EMBL" id="GGA37383.1"/>
    </source>
</evidence>
<reference evidence="3" key="1">
    <citation type="journal article" date="2019" name="Int. J. Syst. Evol. Microbiol.">
        <title>The Global Catalogue of Microorganisms (GCM) 10K type strain sequencing project: providing services to taxonomists for standard genome sequencing and annotation.</title>
        <authorList>
            <consortium name="The Broad Institute Genomics Platform"/>
            <consortium name="The Broad Institute Genome Sequencing Center for Infectious Disease"/>
            <person name="Wu L."/>
            <person name="Ma J."/>
        </authorList>
    </citation>
    <scope>NUCLEOTIDE SEQUENCE [LARGE SCALE GENOMIC DNA]</scope>
    <source>
        <strain evidence="3">CGMCC 1.15439</strain>
    </source>
</reference>
<feature type="signal peptide" evidence="1">
    <location>
        <begin position="1"/>
        <end position="24"/>
    </location>
</feature>
<dbReference type="Proteomes" id="UP000620046">
    <property type="component" value="Unassembled WGS sequence"/>
</dbReference>
<dbReference type="EMBL" id="BMJA01000002">
    <property type="protein sequence ID" value="GGA37383.1"/>
    <property type="molecule type" value="Genomic_DNA"/>
</dbReference>
<name>A0ABQ1G5J0_9GAMM</name>
<evidence type="ECO:0000256" key="1">
    <source>
        <dbReference type="SAM" id="SignalP"/>
    </source>
</evidence>
<keyword evidence="3" id="KW-1185">Reference proteome</keyword>
<dbReference type="RefSeq" id="WP_188794923.1">
    <property type="nucleotide sequence ID" value="NZ_BMJA01000002.1"/>
</dbReference>
<organism evidence="2 3">
    <name type="scientific">Dyella nitratireducens</name>
    <dbReference type="NCBI Taxonomy" id="1849580"/>
    <lineage>
        <taxon>Bacteria</taxon>
        <taxon>Pseudomonadati</taxon>
        <taxon>Pseudomonadota</taxon>
        <taxon>Gammaproteobacteria</taxon>
        <taxon>Lysobacterales</taxon>
        <taxon>Rhodanobacteraceae</taxon>
        <taxon>Dyella</taxon>
    </lineage>
</organism>
<keyword evidence="1" id="KW-0732">Signal</keyword>
<evidence type="ECO:0008006" key="4">
    <source>
        <dbReference type="Google" id="ProtNLM"/>
    </source>
</evidence>